<dbReference type="CDD" id="cd01301">
    <property type="entry name" value="rDP_like"/>
    <property type="match status" value="1"/>
</dbReference>
<dbReference type="MEROPS" id="M19.012"/>
<accession>C6XIR3</accession>
<dbReference type="Proteomes" id="UP000002745">
    <property type="component" value="Chromosome"/>
</dbReference>
<dbReference type="EMBL" id="CP001678">
    <property type="protein sequence ID" value="ACT59008.1"/>
    <property type="molecule type" value="Genomic_DNA"/>
</dbReference>
<proteinExistence type="predicted"/>
<dbReference type="HOGENOM" id="CLU_031404_5_0_5"/>
<dbReference type="PROSITE" id="PS51257">
    <property type="entry name" value="PROKAR_LIPOPROTEIN"/>
    <property type="match status" value="1"/>
</dbReference>
<dbReference type="InterPro" id="IPR008257">
    <property type="entry name" value="Pept_M19"/>
</dbReference>
<dbReference type="PANTHER" id="PTHR10443">
    <property type="entry name" value="MICROSOMAL DIPEPTIDASE"/>
    <property type="match status" value="1"/>
</dbReference>
<gene>
    <name evidence="2" type="ordered locus">Hbal_1316</name>
</gene>
<keyword evidence="2" id="KW-0645">Protease</keyword>
<dbReference type="InterPro" id="IPR032466">
    <property type="entry name" value="Metal_Hydrolase"/>
</dbReference>
<keyword evidence="1" id="KW-0732">Signal</keyword>
<keyword evidence="2" id="KW-0224">Dipeptidase</keyword>
<reference evidence="3" key="1">
    <citation type="journal article" date="2011" name="J. Bacteriol.">
        <title>Genome sequences of eight morphologically diverse alphaproteobacteria.</title>
        <authorList>
            <consortium name="US DOE Joint Genome Institute"/>
            <person name="Brown P.J."/>
            <person name="Kysela D.T."/>
            <person name="Buechlein A."/>
            <person name="Hemmerich C."/>
            <person name="Brun Y.V."/>
        </authorList>
    </citation>
    <scope>NUCLEOTIDE SEQUENCE [LARGE SCALE GENOMIC DNA]</scope>
    <source>
        <strain evidence="3">ATCC 49814 / DSM 5838 / IFAM 1418</strain>
    </source>
</reference>
<organism evidence="2 3">
    <name type="scientific">Hirschia baltica (strain ATCC 49814 / DSM 5838 / IFAM 1418)</name>
    <dbReference type="NCBI Taxonomy" id="582402"/>
    <lineage>
        <taxon>Bacteria</taxon>
        <taxon>Pseudomonadati</taxon>
        <taxon>Pseudomonadota</taxon>
        <taxon>Alphaproteobacteria</taxon>
        <taxon>Hyphomonadales</taxon>
        <taxon>Hyphomonadaceae</taxon>
        <taxon>Hirschia</taxon>
    </lineage>
</organism>
<name>C6XIR3_HIRBI</name>
<dbReference type="GO" id="GO:0006508">
    <property type="term" value="P:proteolysis"/>
    <property type="evidence" value="ECO:0007669"/>
    <property type="project" value="InterPro"/>
</dbReference>
<dbReference type="Gene3D" id="3.20.20.140">
    <property type="entry name" value="Metal-dependent hydrolases"/>
    <property type="match status" value="1"/>
</dbReference>
<dbReference type="GO" id="GO:0070573">
    <property type="term" value="F:metallodipeptidase activity"/>
    <property type="evidence" value="ECO:0007669"/>
    <property type="project" value="InterPro"/>
</dbReference>
<keyword evidence="3" id="KW-1185">Reference proteome</keyword>
<evidence type="ECO:0000256" key="1">
    <source>
        <dbReference type="SAM" id="SignalP"/>
    </source>
</evidence>
<evidence type="ECO:0000313" key="2">
    <source>
        <dbReference type="EMBL" id="ACT59008.1"/>
    </source>
</evidence>
<dbReference type="PANTHER" id="PTHR10443:SF12">
    <property type="entry name" value="DIPEPTIDASE"/>
    <property type="match status" value="1"/>
</dbReference>
<dbReference type="SUPFAM" id="SSF51556">
    <property type="entry name" value="Metallo-dependent hydrolases"/>
    <property type="match status" value="1"/>
</dbReference>
<dbReference type="EC" id="3.4.13.19" evidence="2"/>
<dbReference type="PROSITE" id="PS51365">
    <property type="entry name" value="RENAL_DIPEPTIDASE_2"/>
    <property type="match status" value="1"/>
</dbReference>
<keyword evidence="2" id="KW-0378">Hydrolase</keyword>
<feature type="chain" id="PRO_5002972822" evidence="1">
    <location>
        <begin position="31"/>
        <end position="425"/>
    </location>
</feature>
<sequence>MHRKHTRNTKLYSKLLLSACTTLFMSGCTSVNTNLEMQSPQTEARKLHNQFVVMDTHLDTPANLAKPGFDITQRHDPILDYSQVDLPRMVEGGLDGGFWVIYTQQGPLNDLGYQTARDHALMRAIAIQRMLAAYPEHFEIATKSDDAARIKSEGKRIVYQSIENSYPLGEDISLLRTFYNFGVRMVGPVHFANNQFADSGTDLTGPKWNGLSPLGKELVKEANRLGMILDASHAHDLTFDDMVERSATPIILSHSGTKSLYDHPRNLDDERLKTLAASGGVIQMNALGAYLKELQEQPFRKKSYADLREESALYGSNPTPEQSALLLEKRRKIDAEFPADMADFEDFAEQLLYVLKLIGPDHVGIGADWDGGGGVIGMRDIAAFPLITERLLAEGYTQEDLEKIWGGNVLRLMEAAEDYAASLKN</sequence>
<protein>
    <submittedName>
        <fullName evidence="2">Membrane dipeptidase</fullName>
        <ecNumber evidence="2">3.4.13.19</ecNumber>
    </submittedName>
</protein>
<feature type="signal peptide" evidence="1">
    <location>
        <begin position="1"/>
        <end position="30"/>
    </location>
</feature>
<dbReference type="RefSeq" id="WP_015827158.1">
    <property type="nucleotide sequence ID" value="NC_012982.1"/>
</dbReference>
<evidence type="ECO:0000313" key="3">
    <source>
        <dbReference type="Proteomes" id="UP000002745"/>
    </source>
</evidence>
<dbReference type="eggNOG" id="COG2355">
    <property type="taxonomic scope" value="Bacteria"/>
</dbReference>
<dbReference type="AlphaFoldDB" id="C6XIR3"/>
<dbReference type="Gene3D" id="1.10.287.650">
    <property type="entry name" value="L27 domain"/>
    <property type="match status" value="1"/>
</dbReference>
<dbReference type="Pfam" id="PF01244">
    <property type="entry name" value="Peptidase_M19"/>
    <property type="match status" value="1"/>
</dbReference>
<dbReference type="STRING" id="582402.Hbal_1316"/>
<dbReference type="KEGG" id="hba:Hbal_1316"/>